<dbReference type="OrthoDB" id="1620396at2759"/>
<dbReference type="RefSeq" id="XP_067822695.1">
    <property type="nucleotide sequence ID" value="XM_067961176.1"/>
</dbReference>
<proteinExistence type="predicted"/>
<reference evidence="2 3" key="1">
    <citation type="journal article" date="2021" name="Genome Biol.">
        <title>AFLAP: assembly-free linkage analysis pipeline using k-mers from genome sequencing data.</title>
        <authorList>
            <person name="Fletcher K."/>
            <person name="Zhang L."/>
            <person name="Gil J."/>
            <person name="Han R."/>
            <person name="Cavanaugh K."/>
            <person name="Michelmore R."/>
        </authorList>
    </citation>
    <scope>NUCLEOTIDE SEQUENCE [LARGE SCALE GENOMIC DNA]</scope>
    <source>
        <strain evidence="2 3">SF5</strain>
    </source>
</reference>
<dbReference type="GeneID" id="94346847"/>
<sequence>MESLYARDTPTAQERKLKLAGRDCVIEDGQVTLKPQDPSHEGQNTSVHFDNAMDTSNHIIADADAKNTSNTTEYSAEETFEFNFSSLPREDLEDQWRQHRENLENSRELKKKTEERRLAELSEESILSVTKSKDSDNSLSVSHETASAVSTILSNVAQHTRQSKVALNHRKQKPAITINTSTDLSNIGAKRPPPTPVSPPTFSWDDILRVQNLIERCLQQYWSKNDILVTLKEQADVDPAFTNVVWQKLVEQNPTFFCAYRVQLQLKEQIIAFNYLVGQQKAIKAKGGNRFPYHSNNNRASASLVPTPYSLATTAATPALPSITMDARSLLRTPIRSTKRTKRLSIYQLGNPSLGLNGISTGMIALPPPSPLPLPSPIKNDLDTHAFFS</sequence>
<keyword evidence="3" id="KW-1185">Reference proteome</keyword>
<accession>A0A976NZ07</accession>
<dbReference type="PANTHER" id="PTHR31871:SF1">
    <property type="entry name" value="HISTIDINE-TRNA LIGASE"/>
    <property type="match status" value="1"/>
</dbReference>
<evidence type="ECO:0000256" key="1">
    <source>
        <dbReference type="SAM" id="Coils"/>
    </source>
</evidence>
<dbReference type="NCBIfam" id="TIGR01589">
    <property type="entry name" value="A_thal_3526"/>
    <property type="match status" value="1"/>
</dbReference>
<evidence type="ECO:0000313" key="3">
    <source>
        <dbReference type="Proteomes" id="UP000294530"/>
    </source>
</evidence>
<dbReference type="EMBL" id="SHOA02000036">
    <property type="protein sequence ID" value="TDH73196.1"/>
    <property type="molecule type" value="Genomic_DNA"/>
</dbReference>
<gene>
    <name evidence="2" type="ORF">CCR75_003079</name>
</gene>
<dbReference type="Pfam" id="PF09713">
    <property type="entry name" value="A_thal_3526"/>
    <property type="match status" value="1"/>
</dbReference>
<dbReference type="InterPro" id="IPR006476">
    <property type="entry name" value="CHP01589_pln"/>
</dbReference>
<evidence type="ECO:0000313" key="2">
    <source>
        <dbReference type="EMBL" id="TDH73196.1"/>
    </source>
</evidence>
<feature type="coiled-coil region" evidence="1">
    <location>
        <begin position="89"/>
        <end position="116"/>
    </location>
</feature>
<organism evidence="2 3">
    <name type="scientific">Bremia lactucae</name>
    <name type="common">Lettuce downy mildew</name>
    <dbReference type="NCBI Taxonomy" id="4779"/>
    <lineage>
        <taxon>Eukaryota</taxon>
        <taxon>Sar</taxon>
        <taxon>Stramenopiles</taxon>
        <taxon>Oomycota</taxon>
        <taxon>Peronosporomycetes</taxon>
        <taxon>Peronosporales</taxon>
        <taxon>Peronosporaceae</taxon>
        <taxon>Bremia</taxon>
    </lineage>
</organism>
<name>A0A976NZ07_BRELC</name>
<protein>
    <submittedName>
        <fullName evidence="2">Uncharacterized protein</fullName>
    </submittedName>
</protein>
<comment type="caution">
    <text evidence="2">The sequence shown here is derived from an EMBL/GenBank/DDBJ whole genome shotgun (WGS) entry which is preliminary data.</text>
</comment>
<dbReference type="AlphaFoldDB" id="A0A976NZ07"/>
<dbReference type="KEGG" id="blac:94346847"/>
<dbReference type="Proteomes" id="UP000294530">
    <property type="component" value="Unassembled WGS sequence"/>
</dbReference>
<keyword evidence="1" id="KW-0175">Coiled coil</keyword>
<dbReference type="PANTHER" id="PTHR31871">
    <property type="entry name" value="OS02G0137100 PROTEIN"/>
    <property type="match status" value="1"/>
</dbReference>